<accession>B8BW82</accession>
<evidence type="ECO:0000256" key="1">
    <source>
        <dbReference type="SAM" id="MobiDB-lite"/>
    </source>
</evidence>
<evidence type="ECO:0000313" key="3">
    <source>
        <dbReference type="Proteomes" id="UP000001449"/>
    </source>
</evidence>
<feature type="region of interest" description="Disordered" evidence="1">
    <location>
        <begin position="430"/>
        <end position="470"/>
    </location>
</feature>
<feature type="region of interest" description="Disordered" evidence="1">
    <location>
        <begin position="178"/>
        <end position="215"/>
    </location>
</feature>
<keyword evidence="3" id="KW-1185">Reference proteome</keyword>
<evidence type="ECO:0000313" key="2">
    <source>
        <dbReference type="EMBL" id="EED94472.1"/>
    </source>
</evidence>
<feature type="compositionally biased region" description="Gly residues" evidence="1">
    <location>
        <begin position="432"/>
        <end position="448"/>
    </location>
</feature>
<sequence length="470" mass="52490">MADNNFVRGLHMDHFINNSYDDNLAFESNFPTAHQTVDEDLEAMFPNEKGCVCQTADDVGYLFGCGTSPVDELVYVHAAPEIVPRDNDGGGGIHRGRNYGGGMQGDNYNNNFMMNHRHHQQQQYQEQQYRRPQPLKEQFYPRNHYQNEYNYDDPPVFSAPPPEGGCMPDALVDLLLPPKKKTTEDKSKKSNKMKMIATVSDESSTTNNSNGSSKENLTSKIYELQKQLKSLAQDKSAAHNQTELERLRLEQQSLDNARMMLQMQLDQYQHMQQQPMVHQPYQATSPPMPWDTFGNTLGGGFMGLGNQTWLSPPTSPQSGYGNSMNHSGFNYMPASIPLYSRGRSCPSTMRMGNQQTTMGSAGSVNTMNYNGSTTRPHQPKSYHYQRNDNYVHDEEQVIASNNTMLNEIQLKNARIREEITRMKNGMGASIAGSGGVGGNQEGVGGHGGSSSPSPLRPLNHHSYVNSNSTR</sequence>
<dbReference type="GeneID" id="7445378"/>
<dbReference type="PaxDb" id="35128-Thaps3882"/>
<feature type="compositionally biased region" description="Low complexity" evidence="1">
    <location>
        <begin position="198"/>
        <end position="213"/>
    </location>
</feature>
<dbReference type="RefSeq" id="XP_002289036.1">
    <property type="nucleotide sequence ID" value="XM_002289000.1"/>
</dbReference>
<reference evidence="2 3" key="2">
    <citation type="journal article" date="2008" name="Nature">
        <title>The Phaeodactylum genome reveals the evolutionary history of diatom genomes.</title>
        <authorList>
            <person name="Bowler C."/>
            <person name="Allen A.E."/>
            <person name="Badger J.H."/>
            <person name="Grimwood J."/>
            <person name="Jabbari K."/>
            <person name="Kuo A."/>
            <person name="Maheswari U."/>
            <person name="Martens C."/>
            <person name="Maumus F."/>
            <person name="Otillar R.P."/>
            <person name="Rayko E."/>
            <person name="Salamov A."/>
            <person name="Vandepoele K."/>
            <person name="Beszteri B."/>
            <person name="Gruber A."/>
            <person name="Heijde M."/>
            <person name="Katinka M."/>
            <person name="Mock T."/>
            <person name="Valentin K."/>
            <person name="Verret F."/>
            <person name="Berges J.A."/>
            <person name="Brownlee C."/>
            <person name="Cadoret J.P."/>
            <person name="Chiovitti A."/>
            <person name="Choi C.J."/>
            <person name="Coesel S."/>
            <person name="De Martino A."/>
            <person name="Detter J.C."/>
            <person name="Durkin C."/>
            <person name="Falciatore A."/>
            <person name="Fournet J."/>
            <person name="Haruta M."/>
            <person name="Huysman M.J."/>
            <person name="Jenkins B.D."/>
            <person name="Jiroutova K."/>
            <person name="Jorgensen R.E."/>
            <person name="Joubert Y."/>
            <person name="Kaplan A."/>
            <person name="Kroger N."/>
            <person name="Kroth P.G."/>
            <person name="La Roche J."/>
            <person name="Lindquist E."/>
            <person name="Lommer M."/>
            <person name="Martin-Jezequel V."/>
            <person name="Lopez P.J."/>
            <person name="Lucas S."/>
            <person name="Mangogna M."/>
            <person name="McGinnis K."/>
            <person name="Medlin L.K."/>
            <person name="Montsant A."/>
            <person name="Oudot-Le Secq M.P."/>
            <person name="Napoli C."/>
            <person name="Obornik M."/>
            <person name="Parker M.S."/>
            <person name="Petit J.L."/>
            <person name="Porcel B.M."/>
            <person name="Poulsen N."/>
            <person name="Robison M."/>
            <person name="Rychlewski L."/>
            <person name="Rynearson T.A."/>
            <person name="Schmutz J."/>
            <person name="Shapiro H."/>
            <person name="Siaut M."/>
            <person name="Stanley M."/>
            <person name="Sussman M.R."/>
            <person name="Taylor A.R."/>
            <person name="Vardi A."/>
            <person name="von Dassow P."/>
            <person name="Vyverman W."/>
            <person name="Willis A."/>
            <person name="Wyrwicz L.S."/>
            <person name="Rokhsar D.S."/>
            <person name="Weissenbach J."/>
            <person name="Armbrust E.V."/>
            <person name="Green B.R."/>
            <person name="Van de Peer Y."/>
            <person name="Grigoriev I.V."/>
        </authorList>
    </citation>
    <scope>NUCLEOTIDE SEQUENCE [LARGE SCALE GENOMIC DNA]</scope>
    <source>
        <strain evidence="2 3">CCMP1335</strain>
    </source>
</reference>
<proteinExistence type="predicted"/>
<name>B8BW82_THAPS</name>
<organism evidence="2 3">
    <name type="scientific">Thalassiosira pseudonana</name>
    <name type="common">Marine diatom</name>
    <name type="synonym">Cyclotella nana</name>
    <dbReference type="NCBI Taxonomy" id="35128"/>
    <lineage>
        <taxon>Eukaryota</taxon>
        <taxon>Sar</taxon>
        <taxon>Stramenopiles</taxon>
        <taxon>Ochrophyta</taxon>
        <taxon>Bacillariophyta</taxon>
        <taxon>Coscinodiscophyceae</taxon>
        <taxon>Thalassiosirophycidae</taxon>
        <taxon>Thalassiosirales</taxon>
        <taxon>Thalassiosiraceae</taxon>
        <taxon>Thalassiosira</taxon>
    </lineage>
</organism>
<reference evidence="2 3" key="1">
    <citation type="journal article" date="2004" name="Science">
        <title>The genome of the diatom Thalassiosira pseudonana: ecology, evolution, and metabolism.</title>
        <authorList>
            <person name="Armbrust E.V."/>
            <person name="Berges J.A."/>
            <person name="Bowler C."/>
            <person name="Green B.R."/>
            <person name="Martinez D."/>
            <person name="Putnam N.H."/>
            <person name="Zhou S."/>
            <person name="Allen A.E."/>
            <person name="Apt K.E."/>
            <person name="Bechner M."/>
            <person name="Brzezinski M.A."/>
            <person name="Chaal B.K."/>
            <person name="Chiovitti A."/>
            <person name="Davis A.K."/>
            <person name="Demarest M.S."/>
            <person name="Detter J.C."/>
            <person name="Glavina T."/>
            <person name="Goodstein D."/>
            <person name="Hadi M.Z."/>
            <person name="Hellsten U."/>
            <person name="Hildebrand M."/>
            <person name="Jenkins B.D."/>
            <person name="Jurka J."/>
            <person name="Kapitonov V.V."/>
            <person name="Kroger N."/>
            <person name="Lau W.W."/>
            <person name="Lane T.W."/>
            <person name="Larimer F.W."/>
            <person name="Lippmeier J.C."/>
            <person name="Lucas S."/>
            <person name="Medina M."/>
            <person name="Montsant A."/>
            <person name="Obornik M."/>
            <person name="Parker M.S."/>
            <person name="Palenik B."/>
            <person name="Pazour G.J."/>
            <person name="Richardson P.M."/>
            <person name="Rynearson T.A."/>
            <person name="Saito M.A."/>
            <person name="Schwartz D.C."/>
            <person name="Thamatrakoln K."/>
            <person name="Valentin K."/>
            <person name="Vardi A."/>
            <person name="Wilkerson F.P."/>
            <person name="Rokhsar D.S."/>
        </authorList>
    </citation>
    <scope>NUCLEOTIDE SEQUENCE [LARGE SCALE GENOMIC DNA]</scope>
    <source>
        <strain evidence="2 3">CCMP1335</strain>
    </source>
</reference>
<dbReference type="HOGENOM" id="CLU_582060_0_0_1"/>
<protein>
    <submittedName>
        <fullName evidence="2">Uncharacterized protein</fullName>
    </submittedName>
</protein>
<dbReference type="KEGG" id="tps:THAPSDRAFT_3882"/>
<dbReference type="EMBL" id="CM000640">
    <property type="protein sequence ID" value="EED94472.1"/>
    <property type="molecule type" value="Genomic_DNA"/>
</dbReference>
<dbReference type="Proteomes" id="UP000001449">
    <property type="component" value="Chromosome 3"/>
</dbReference>
<gene>
    <name evidence="2" type="ORF">THAPSDRAFT_3882</name>
</gene>
<dbReference type="InParanoid" id="B8BW82"/>
<dbReference type="AlphaFoldDB" id="B8BW82"/>